<gene>
    <name evidence="1" type="ORF">GCM10011379_19310</name>
</gene>
<sequence>MLCSVANAQKGLLREETGASFTQREPLVYSPRSLFSEATIAAVTFANGQKGVELALVKGRGKKWPPVVDLAKMVMKSNQTEVVTTTSIKDSGSFKADKSIYRCALYKLTEQQIQLIKNAEYLEIMFTVNNKPYAIRIKRHSLEAVKKLFAPL</sequence>
<reference evidence="1" key="1">
    <citation type="journal article" date="2014" name="Int. J. Syst. Evol. Microbiol.">
        <title>Complete genome sequence of Corynebacterium casei LMG S-19264T (=DSM 44701T), isolated from a smear-ripened cheese.</title>
        <authorList>
            <consortium name="US DOE Joint Genome Institute (JGI-PGF)"/>
            <person name="Walter F."/>
            <person name="Albersmeier A."/>
            <person name="Kalinowski J."/>
            <person name="Ruckert C."/>
        </authorList>
    </citation>
    <scope>NUCLEOTIDE SEQUENCE</scope>
    <source>
        <strain evidence="1">CGMCC 1.15290</strain>
    </source>
</reference>
<organism evidence="1 2">
    <name type="scientific">Filimonas zeae</name>
    <dbReference type="NCBI Taxonomy" id="1737353"/>
    <lineage>
        <taxon>Bacteria</taxon>
        <taxon>Pseudomonadati</taxon>
        <taxon>Bacteroidota</taxon>
        <taxon>Chitinophagia</taxon>
        <taxon>Chitinophagales</taxon>
        <taxon>Chitinophagaceae</taxon>
        <taxon>Filimonas</taxon>
    </lineage>
</organism>
<evidence type="ECO:0000313" key="2">
    <source>
        <dbReference type="Proteomes" id="UP000627292"/>
    </source>
</evidence>
<dbReference type="Proteomes" id="UP000627292">
    <property type="component" value="Unassembled WGS sequence"/>
</dbReference>
<dbReference type="RefSeq" id="WP_188951827.1">
    <property type="nucleotide sequence ID" value="NZ_BMIB01000002.1"/>
</dbReference>
<proteinExistence type="predicted"/>
<keyword evidence="2" id="KW-1185">Reference proteome</keyword>
<name>A0A917MWY8_9BACT</name>
<comment type="caution">
    <text evidence="1">The sequence shown here is derived from an EMBL/GenBank/DDBJ whole genome shotgun (WGS) entry which is preliminary data.</text>
</comment>
<dbReference type="AlphaFoldDB" id="A0A917MWY8"/>
<dbReference type="EMBL" id="BMIB01000002">
    <property type="protein sequence ID" value="GGH65790.1"/>
    <property type="molecule type" value="Genomic_DNA"/>
</dbReference>
<protein>
    <submittedName>
        <fullName evidence="1">Uncharacterized protein</fullName>
    </submittedName>
</protein>
<reference evidence="1" key="2">
    <citation type="submission" date="2020-09" db="EMBL/GenBank/DDBJ databases">
        <authorList>
            <person name="Sun Q."/>
            <person name="Zhou Y."/>
        </authorList>
    </citation>
    <scope>NUCLEOTIDE SEQUENCE</scope>
    <source>
        <strain evidence="1">CGMCC 1.15290</strain>
    </source>
</reference>
<evidence type="ECO:0000313" key="1">
    <source>
        <dbReference type="EMBL" id="GGH65790.1"/>
    </source>
</evidence>
<accession>A0A917MWY8</accession>